<dbReference type="PANTHER" id="PTHR30469">
    <property type="entry name" value="MULTIDRUG RESISTANCE PROTEIN MDTA"/>
    <property type="match status" value="1"/>
</dbReference>
<dbReference type="InterPro" id="IPR058792">
    <property type="entry name" value="Beta-barrel_RND_2"/>
</dbReference>
<dbReference type="Pfam" id="PF25989">
    <property type="entry name" value="YknX_C"/>
    <property type="match status" value="1"/>
</dbReference>
<comment type="similarity">
    <text evidence="1">Belongs to the membrane fusion protein (MFP) (TC 8.A.1) family.</text>
</comment>
<dbReference type="EMBL" id="MUKV01000053">
    <property type="protein sequence ID" value="OQS31925.1"/>
    <property type="molecule type" value="Genomic_DNA"/>
</dbReference>
<evidence type="ECO:0000256" key="3">
    <source>
        <dbReference type="SAM" id="SignalP"/>
    </source>
</evidence>
<dbReference type="Proteomes" id="UP000192721">
    <property type="component" value="Unassembled WGS sequence"/>
</dbReference>
<dbReference type="InterPro" id="IPR006143">
    <property type="entry name" value="RND_pump_MFP"/>
</dbReference>
<keyword evidence="2" id="KW-0175">Coiled coil</keyword>
<dbReference type="PROSITE" id="PS51257">
    <property type="entry name" value="PROKAR_LIPOPROTEIN"/>
    <property type="match status" value="1"/>
</dbReference>
<feature type="signal peptide" evidence="3">
    <location>
        <begin position="1"/>
        <end position="18"/>
    </location>
</feature>
<dbReference type="Gene3D" id="2.40.50.100">
    <property type="match status" value="1"/>
</dbReference>
<feature type="domain" description="YknX-like C-terminal permuted SH3-like" evidence="6">
    <location>
        <begin position="284"/>
        <end position="350"/>
    </location>
</feature>
<dbReference type="InterPro" id="IPR058637">
    <property type="entry name" value="YknX-like_C"/>
</dbReference>
<proteinExistence type="inferred from homology"/>
<organism evidence="7 8">
    <name type="scientific">Chromobacterium haemolyticum</name>
    <dbReference type="NCBI Taxonomy" id="394935"/>
    <lineage>
        <taxon>Bacteria</taxon>
        <taxon>Pseudomonadati</taxon>
        <taxon>Pseudomonadota</taxon>
        <taxon>Betaproteobacteria</taxon>
        <taxon>Neisseriales</taxon>
        <taxon>Chromobacteriaceae</taxon>
        <taxon>Chromobacterium</taxon>
    </lineage>
</organism>
<dbReference type="PANTHER" id="PTHR30469:SF18">
    <property type="entry name" value="RESISTANCE-NODULATION-CELL DIVISION (RND) EFFLUX MEMBRANE FUSION PROTEIN-RELATED"/>
    <property type="match status" value="1"/>
</dbReference>
<protein>
    <submittedName>
        <fullName evidence="7">Efflux transporter periplasmic adaptor subunit</fullName>
    </submittedName>
</protein>
<evidence type="ECO:0000259" key="4">
    <source>
        <dbReference type="Pfam" id="PF25876"/>
    </source>
</evidence>
<feature type="coiled-coil region" evidence="2">
    <location>
        <begin position="105"/>
        <end position="163"/>
    </location>
</feature>
<sequence length="354" mass="37393">MKTAAHCLWLGIVSLTLAACGKPEAPPEAPRPVRYVVAGATAQQQGDSYSGEIRARHETNLAFRVAGKVVAKLANSGDRVKKGQVLARLDPSDYALDLSAKQAQLAAAQSDLGQQELNLKRYRELLAKQFVSQAQVDGQQNAVNAARAKVDQAKAQLAASRNQTGYTSLVADADGVLSQMVAEPGLVVAAGQAMARLSQDGAREVAVQVPENALDKVRRAGQFQVSLWNGGAPMSGTLRELAADADPATRTYAARVAISSDSSRLQLGMTASVALPNAADAQMRLPLTALLDEQGKHYVWLIAPNGKVARRAVTVSRVDADSATLSQGVRPGDKIVTAGIHLLRDGQAVKLLEH</sequence>
<evidence type="ECO:0000259" key="5">
    <source>
        <dbReference type="Pfam" id="PF25954"/>
    </source>
</evidence>
<gene>
    <name evidence="7" type="ORF">B0T45_22395</name>
</gene>
<evidence type="ECO:0000313" key="7">
    <source>
        <dbReference type="EMBL" id="OQS31925.1"/>
    </source>
</evidence>
<dbReference type="NCBIfam" id="TIGR01730">
    <property type="entry name" value="RND_mfp"/>
    <property type="match status" value="1"/>
</dbReference>
<name>A0A1W0CB05_9NEIS</name>
<evidence type="ECO:0000259" key="6">
    <source>
        <dbReference type="Pfam" id="PF25989"/>
    </source>
</evidence>
<feature type="chain" id="PRO_5013184416" evidence="3">
    <location>
        <begin position="19"/>
        <end position="354"/>
    </location>
</feature>
<keyword evidence="3" id="KW-0732">Signal</keyword>
<dbReference type="GO" id="GO:0015562">
    <property type="term" value="F:efflux transmembrane transporter activity"/>
    <property type="evidence" value="ECO:0007669"/>
    <property type="project" value="TreeGrafter"/>
</dbReference>
<dbReference type="RefSeq" id="WP_081557030.1">
    <property type="nucleotide sequence ID" value="NZ_MUKV01000053.1"/>
</dbReference>
<accession>A0A1W0CB05</accession>
<feature type="domain" description="CusB-like beta-barrel" evidence="5">
    <location>
        <begin position="205"/>
        <end position="276"/>
    </location>
</feature>
<dbReference type="Gene3D" id="1.10.287.470">
    <property type="entry name" value="Helix hairpin bin"/>
    <property type="match status" value="1"/>
</dbReference>
<evidence type="ECO:0000256" key="2">
    <source>
        <dbReference type="SAM" id="Coils"/>
    </source>
</evidence>
<dbReference type="GO" id="GO:1990281">
    <property type="term" value="C:efflux pump complex"/>
    <property type="evidence" value="ECO:0007669"/>
    <property type="project" value="TreeGrafter"/>
</dbReference>
<feature type="domain" description="Multidrug resistance protein MdtA-like alpha-helical hairpin" evidence="4">
    <location>
        <begin position="99"/>
        <end position="167"/>
    </location>
</feature>
<dbReference type="Pfam" id="PF25876">
    <property type="entry name" value="HH_MFP_RND"/>
    <property type="match status" value="1"/>
</dbReference>
<dbReference type="Gene3D" id="2.40.30.170">
    <property type="match status" value="1"/>
</dbReference>
<evidence type="ECO:0000313" key="8">
    <source>
        <dbReference type="Proteomes" id="UP000192721"/>
    </source>
</evidence>
<comment type="caution">
    <text evidence="7">The sequence shown here is derived from an EMBL/GenBank/DDBJ whole genome shotgun (WGS) entry which is preliminary data.</text>
</comment>
<dbReference type="Pfam" id="PF25954">
    <property type="entry name" value="Beta-barrel_RND_2"/>
    <property type="match status" value="1"/>
</dbReference>
<dbReference type="SUPFAM" id="SSF111369">
    <property type="entry name" value="HlyD-like secretion proteins"/>
    <property type="match status" value="1"/>
</dbReference>
<dbReference type="AlphaFoldDB" id="A0A1W0CB05"/>
<evidence type="ECO:0000256" key="1">
    <source>
        <dbReference type="ARBA" id="ARBA00009477"/>
    </source>
</evidence>
<dbReference type="InterPro" id="IPR058624">
    <property type="entry name" value="MdtA-like_HH"/>
</dbReference>
<dbReference type="Gene3D" id="2.40.420.20">
    <property type="match status" value="1"/>
</dbReference>
<reference evidence="7 8" key="1">
    <citation type="submission" date="2017-02" db="EMBL/GenBank/DDBJ databases">
        <title>Chromobacterium haemolyticum H5244.</title>
        <authorList>
            <person name="Gulvik C.A."/>
        </authorList>
    </citation>
    <scope>NUCLEOTIDE SEQUENCE [LARGE SCALE GENOMIC DNA]</scope>
    <source>
        <strain evidence="7 8">H5244</strain>
    </source>
</reference>